<feature type="compositionally biased region" description="Low complexity" evidence="1">
    <location>
        <begin position="156"/>
        <end position="170"/>
    </location>
</feature>
<feature type="region of interest" description="Disordered" evidence="1">
    <location>
        <begin position="73"/>
        <end position="228"/>
    </location>
</feature>
<keyword evidence="3" id="KW-1185">Reference proteome</keyword>
<reference evidence="2 3" key="1">
    <citation type="submission" date="2018-06" db="EMBL/GenBank/DDBJ databases">
        <title>Paenibacillus imtechensis sp. nov.</title>
        <authorList>
            <person name="Pinnaka A.K."/>
            <person name="Singh H."/>
            <person name="Kaur M."/>
        </authorList>
    </citation>
    <scope>NUCLEOTIDE SEQUENCE [LARGE SCALE GENOMIC DNA]</scope>
    <source>
        <strain evidence="2 3">SMB1</strain>
    </source>
</reference>
<evidence type="ECO:0000256" key="1">
    <source>
        <dbReference type="SAM" id="MobiDB-lite"/>
    </source>
</evidence>
<comment type="caution">
    <text evidence="2">The sequence shown here is derived from an EMBL/GenBank/DDBJ whole genome shotgun (WGS) entry which is preliminary data.</text>
</comment>
<proteinExistence type="predicted"/>
<evidence type="ECO:0008006" key="4">
    <source>
        <dbReference type="Google" id="ProtNLM"/>
    </source>
</evidence>
<dbReference type="Proteomes" id="UP000249522">
    <property type="component" value="Unassembled WGS sequence"/>
</dbReference>
<name>A0A2W1LBQ0_9BACL</name>
<dbReference type="EMBL" id="QKRB01000037">
    <property type="protein sequence ID" value="PZD96596.1"/>
    <property type="molecule type" value="Genomic_DNA"/>
</dbReference>
<protein>
    <recommendedName>
        <fullName evidence="4">Spore coat protein</fullName>
    </recommendedName>
</protein>
<evidence type="ECO:0000313" key="3">
    <source>
        <dbReference type="Proteomes" id="UP000249522"/>
    </source>
</evidence>
<gene>
    <name evidence="2" type="ORF">DNH61_07315</name>
</gene>
<organism evidence="2 3">
    <name type="scientific">Paenibacillus sambharensis</name>
    <dbReference type="NCBI Taxonomy" id="1803190"/>
    <lineage>
        <taxon>Bacteria</taxon>
        <taxon>Bacillati</taxon>
        <taxon>Bacillota</taxon>
        <taxon>Bacilli</taxon>
        <taxon>Bacillales</taxon>
        <taxon>Paenibacillaceae</taxon>
        <taxon>Paenibacillus</taxon>
    </lineage>
</organism>
<dbReference type="AlphaFoldDB" id="A0A2W1LBQ0"/>
<feature type="compositionally biased region" description="Basic and acidic residues" evidence="1">
    <location>
        <begin position="101"/>
        <end position="112"/>
    </location>
</feature>
<feature type="compositionally biased region" description="Basic and acidic residues" evidence="1">
    <location>
        <begin position="218"/>
        <end position="228"/>
    </location>
</feature>
<feature type="compositionally biased region" description="Polar residues" evidence="1">
    <location>
        <begin position="120"/>
        <end position="136"/>
    </location>
</feature>
<accession>A0A2W1LBQ0</accession>
<sequence>MAMMWWKMAGWLGKAVASALIVSFLAIWTTGYIVNSYVEALIKDYNLPMKTQPFALSGVWGKLWGAGDAEDGTMTAEAEQEGDSGGKADRPQDSSTGSVRPENDDHAERDTQDNAGDNVPDSQAGTGSDDVPSSQTGTGGSDDPAANPFQDEGMDSEASTGAGSGSQAATDSERSGQLTDAGSGSSGQSGEETKTETGSGTGSQAQSAQGEAVITPEELARAKDQMSEEDRNKLFAMLVSKLPQSEWQTISTYVESGLTDEEMTNIQQIVAKHLDREEYEELMDILKKY</sequence>
<evidence type="ECO:0000313" key="2">
    <source>
        <dbReference type="EMBL" id="PZD96596.1"/>
    </source>
</evidence>